<dbReference type="EMBL" id="IACN01046026">
    <property type="protein sequence ID" value="LAB53074.1"/>
    <property type="molecule type" value="Transcribed_RNA"/>
</dbReference>
<dbReference type="EMBL" id="IACN01046025">
    <property type="protein sequence ID" value="LAB53070.1"/>
    <property type="molecule type" value="Transcribed_RNA"/>
</dbReference>
<sequence length="131" mass="14982">MCNRIDLYRTSVIIVVRDQPVLSIFIIIQTAALSKPVFSQLFGRFKYFYRLAGLGMTESPLMGGFLLCVKQKTYIFLWAQKEISWDIKDLCGGCGYGICLANFLQKHFRCCYSREASCGLLLLLHQTHTII</sequence>
<organism evidence="2">
    <name type="scientific">Micrurus surinamensis</name>
    <name type="common">Surinam coral snake</name>
    <dbReference type="NCBI Taxonomy" id="129470"/>
    <lineage>
        <taxon>Eukaryota</taxon>
        <taxon>Metazoa</taxon>
        <taxon>Chordata</taxon>
        <taxon>Craniata</taxon>
        <taxon>Vertebrata</taxon>
        <taxon>Euteleostomi</taxon>
        <taxon>Lepidosauria</taxon>
        <taxon>Squamata</taxon>
        <taxon>Bifurcata</taxon>
        <taxon>Unidentata</taxon>
        <taxon>Episquamata</taxon>
        <taxon>Toxicofera</taxon>
        <taxon>Serpentes</taxon>
        <taxon>Colubroidea</taxon>
        <taxon>Elapidae</taxon>
        <taxon>Elapinae</taxon>
        <taxon>Micrurus</taxon>
    </lineage>
</organism>
<keyword evidence="1" id="KW-0812">Transmembrane</keyword>
<dbReference type="AlphaFoldDB" id="A0A2D4P500"/>
<feature type="transmembrane region" description="Helical" evidence="1">
    <location>
        <begin position="21"/>
        <end position="42"/>
    </location>
</feature>
<reference evidence="2" key="1">
    <citation type="submission" date="2017-07" db="EMBL/GenBank/DDBJ databases">
        <authorList>
            <person name="Mikheyev A."/>
            <person name="Grau M."/>
        </authorList>
    </citation>
    <scope>NUCLEOTIDE SEQUENCE</scope>
    <source>
        <tissue evidence="2">Venom_gland</tissue>
    </source>
</reference>
<feature type="transmembrane region" description="Helical" evidence="1">
    <location>
        <begin position="48"/>
        <end position="69"/>
    </location>
</feature>
<evidence type="ECO:0000256" key="1">
    <source>
        <dbReference type="SAM" id="Phobius"/>
    </source>
</evidence>
<evidence type="ECO:0000313" key="2">
    <source>
        <dbReference type="EMBL" id="LAB53070.1"/>
    </source>
</evidence>
<protein>
    <submittedName>
        <fullName evidence="2">Uncharacterized protein</fullName>
    </submittedName>
</protein>
<reference evidence="2" key="2">
    <citation type="submission" date="2017-11" db="EMBL/GenBank/DDBJ databases">
        <title>Coralsnake Venomics: Analyses of Venom Gland Transcriptomes and Proteomes of Six Brazilian Taxa.</title>
        <authorList>
            <person name="Aird S.D."/>
            <person name="Jorge da Silva N."/>
            <person name="Qiu L."/>
            <person name="Villar-Briones A."/>
            <person name="Aparecida-Saddi V."/>
            <person name="Campos-Telles M.P."/>
            <person name="Grau M."/>
            <person name="Mikheyev A.S."/>
        </authorList>
    </citation>
    <scope>NUCLEOTIDE SEQUENCE</scope>
    <source>
        <tissue evidence="2">Venom_gland</tissue>
    </source>
</reference>
<accession>A0A2D4P500</accession>
<keyword evidence="1" id="KW-1133">Transmembrane helix</keyword>
<proteinExistence type="predicted"/>
<name>A0A2D4P500_MICSU</name>
<keyword evidence="1" id="KW-0472">Membrane</keyword>